<gene>
    <name evidence="2" type="ordered locus">SULAZ_0992</name>
</gene>
<feature type="transmembrane region" description="Helical" evidence="1">
    <location>
        <begin position="6"/>
        <end position="26"/>
    </location>
</feature>
<organism evidence="2 3">
    <name type="scientific">Sulfurihydrogenibium azorense (strain DSM 15241 / OCM 825 / Az-Fu1)</name>
    <dbReference type="NCBI Taxonomy" id="204536"/>
    <lineage>
        <taxon>Bacteria</taxon>
        <taxon>Pseudomonadati</taxon>
        <taxon>Aquificota</taxon>
        <taxon>Aquificia</taxon>
        <taxon>Aquificales</taxon>
        <taxon>Hydrogenothermaceae</taxon>
        <taxon>Sulfurihydrogenibium</taxon>
    </lineage>
</organism>
<keyword evidence="1" id="KW-0812">Transmembrane</keyword>
<proteinExistence type="predicted"/>
<sequence>MLDYYVLLFFILMFVGNLFLALYKYFSESSQYEAEEIYNKLINNDNINNSLKHNNYSILNYDDDTNYCTDPRYSFLGCNIFHHDDDFSSDFSYNSSDICTNPAYSFLDCNIFHDDSFSSSWNDSFSSWDSYSSWDDSFNSSSSWD</sequence>
<reference evidence="2 3" key="1">
    <citation type="journal article" date="2009" name="J. Bacteriol.">
        <title>Complete and draft genome sequences of six members of the Aquificales.</title>
        <authorList>
            <person name="Reysenbach A.L."/>
            <person name="Hamamura N."/>
            <person name="Podar M."/>
            <person name="Griffiths E."/>
            <person name="Ferreira S."/>
            <person name="Hochstein R."/>
            <person name="Heidelberg J."/>
            <person name="Johnson J."/>
            <person name="Mead D."/>
            <person name="Pohorille A."/>
            <person name="Sarmiento M."/>
            <person name="Schweighofer K."/>
            <person name="Seshadri R."/>
            <person name="Voytek M.A."/>
        </authorList>
    </citation>
    <scope>NUCLEOTIDE SEQUENCE [LARGE SCALE GENOMIC DNA]</scope>
    <source>
        <strain evidence="3">Az-Fu1 / DSM 15241 / OCM 825</strain>
    </source>
</reference>
<dbReference type="Proteomes" id="UP000001369">
    <property type="component" value="Chromosome"/>
</dbReference>
<keyword evidence="1" id="KW-0472">Membrane</keyword>
<dbReference type="RefSeq" id="WP_012674383.1">
    <property type="nucleotide sequence ID" value="NC_012438.1"/>
</dbReference>
<keyword evidence="1" id="KW-1133">Transmembrane helix</keyword>
<dbReference type="AlphaFoldDB" id="C1DV29"/>
<name>C1DV29_SULAA</name>
<keyword evidence="3" id="KW-1185">Reference proteome</keyword>
<dbReference type="EMBL" id="CP001229">
    <property type="protein sequence ID" value="ACN99063.1"/>
    <property type="molecule type" value="Genomic_DNA"/>
</dbReference>
<dbReference type="KEGG" id="saf:SULAZ_0992"/>
<evidence type="ECO:0000313" key="2">
    <source>
        <dbReference type="EMBL" id="ACN99063.1"/>
    </source>
</evidence>
<protein>
    <submittedName>
        <fullName evidence="2">Uncharacterized protein</fullName>
    </submittedName>
</protein>
<evidence type="ECO:0000256" key="1">
    <source>
        <dbReference type="SAM" id="Phobius"/>
    </source>
</evidence>
<dbReference type="HOGENOM" id="CLU_1785891_0_0_0"/>
<accession>C1DV29</accession>
<evidence type="ECO:0000313" key="3">
    <source>
        <dbReference type="Proteomes" id="UP000001369"/>
    </source>
</evidence>
<dbReference type="STRING" id="204536.SULAZ_0992"/>